<dbReference type="Ensembl" id="ENSCMUT00000031666.1">
    <property type="protein sequence ID" value="ENSCMUP00000029017.1"/>
    <property type="gene ID" value="ENSCMUG00000019655.1"/>
</dbReference>
<dbReference type="GO" id="GO:1990070">
    <property type="term" value="C:TRAPPI protein complex"/>
    <property type="evidence" value="ECO:0007669"/>
    <property type="project" value="TreeGrafter"/>
</dbReference>
<feature type="compositionally biased region" description="Pro residues" evidence="10">
    <location>
        <begin position="165"/>
        <end position="179"/>
    </location>
</feature>
<evidence type="ECO:0000256" key="9">
    <source>
        <dbReference type="ARBA" id="ARBA00068379"/>
    </source>
</evidence>
<comment type="subcellular location">
    <subcellularLocation>
        <location evidence="3">Endoplasmic reticulum</location>
    </subcellularLocation>
    <subcellularLocation>
        <location evidence="2">Golgi apparatus</location>
        <location evidence="2">cis-Golgi network</location>
    </subcellularLocation>
</comment>
<evidence type="ECO:0000256" key="8">
    <source>
        <dbReference type="ARBA" id="ARBA00023034"/>
    </source>
</evidence>
<dbReference type="FunFam" id="3.30.1380.20:FF:000005">
    <property type="entry name" value="Trafficking protein particle complex subunit 5"/>
    <property type="match status" value="1"/>
</dbReference>
<keyword evidence="12" id="KW-1185">Reference proteome</keyword>
<evidence type="ECO:0000256" key="10">
    <source>
        <dbReference type="SAM" id="MobiDB-lite"/>
    </source>
</evidence>
<comment type="similarity">
    <text evidence="4">Belongs to the TRAPP small subunits family. BET3 subfamily.</text>
</comment>
<accession>A0A8U7NN87</accession>
<keyword evidence="6" id="KW-0256">Endoplasmic reticulum</keyword>
<evidence type="ECO:0000256" key="5">
    <source>
        <dbReference type="ARBA" id="ARBA00022448"/>
    </source>
</evidence>
<dbReference type="AlphaFoldDB" id="A0A8U7NN87"/>
<keyword evidence="7" id="KW-0931">ER-Golgi transport</keyword>
<dbReference type="PANTHER" id="PTHR20902">
    <property type="entry name" value="41-2 PROTEIN ANTIGEN-RELATED"/>
    <property type="match status" value="1"/>
</dbReference>
<name>A0A8U7NN87_CORMO</name>
<reference evidence="11" key="3">
    <citation type="submission" date="2025-09" db="UniProtKB">
        <authorList>
            <consortium name="Ensembl"/>
        </authorList>
    </citation>
    <scope>IDENTIFICATION</scope>
</reference>
<feature type="compositionally biased region" description="Low complexity" evidence="10">
    <location>
        <begin position="153"/>
        <end position="164"/>
    </location>
</feature>
<keyword evidence="8" id="KW-0333">Golgi apparatus</keyword>
<dbReference type="GO" id="GO:0006888">
    <property type="term" value="P:endoplasmic reticulum to Golgi vesicle-mediated transport"/>
    <property type="evidence" value="ECO:0007669"/>
    <property type="project" value="TreeGrafter"/>
</dbReference>
<organism evidence="11 12">
    <name type="scientific">Corvus moneduloides</name>
    <name type="common">New Caledonian crow</name>
    <dbReference type="NCBI Taxonomy" id="1196302"/>
    <lineage>
        <taxon>Eukaryota</taxon>
        <taxon>Metazoa</taxon>
        <taxon>Chordata</taxon>
        <taxon>Craniata</taxon>
        <taxon>Vertebrata</taxon>
        <taxon>Euteleostomi</taxon>
        <taxon>Archelosauria</taxon>
        <taxon>Archosauria</taxon>
        <taxon>Dinosauria</taxon>
        <taxon>Saurischia</taxon>
        <taxon>Theropoda</taxon>
        <taxon>Coelurosauria</taxon>
        <taxon>Aves</taxon>
        <taxon>Neognathae</taxon>
        <taxon>Neoaves</taxon>
        <taxon>Telluraves</taxon>
        <taxon>Australaves</taxon>
        <taxon>Passeriformes</taxon>
        <taxon>Corvoidea</taxon>
        <taxon>Corvidae</taxon>
        <taxon>Corvus</taxon>
    </lineage>
</organism>
<reference evidence="11" key="2">
    <citation type="submission" date="2025-08" db="UniProtKB">
        <authorList>
            <consortium name="Ensembl"/>
        </authorList>
    </citation>
    <scope>IDENTIFICATION</scope>
</reference>
<dbReference type="Pfam" id="PF04051">
    <property type="entry name" value="TRAPP"/>
    <property type="match status" value="1"/>
</dbReference>
<sequence length="412" mass="43255">MGTPGDTEGTLGTLWGHRDTGELGTLGGPVGCGDLGDTEGVGDMGPQGVSLSRCVPPGVPVPVSPRCPCPGVPPGCPCPGVPPVSLSRCPPRVSPLSQVSPGVPCGGGGGHPHLLPPLPSPPPDVIGDPGPSPSPDGGPGVRGGRRGAGRGACGPLPSPRVTRCPPGPPPGPPRVPPPRGRGLSEGAWPRWAWPRPAPRRPRPSAALYGRFTAVSRRPDRCQAAMDARFTRGKSLVLERALGRPRSELSLAAFALLFSELVQYCQRRVASVAELQARLARLGHHVGLRALDALVARERPGRRETKVLGVLLFVKGPLWRALFGREADKLEQANDDDRTFYVIEREPVVNTFVSVPRENSSLNCAAFAAGLLEAVLGAAGFPARVSAHWHKGTTLMIKFDEAVIARDKSLEGR</sequence>
<evidence type="ECO:0000313" key="12">
    <source>
        <dbReference type="Proteomes" id="UP000694553"/>
    </source>
</evidence>
<dbReference type="Gene3D" id="3.30.1380.20">
    <property type="entry name" value="Trafficking protein particle complex subunit 3"/>
    <property type="match status" value="1"/>
</dbReference>
<feature type="compositionally biased region" description="Pro residues" evidence="10">
    <location>
        <begin position="114"/>
        <end position="136"/>
    </location>
</feature>
<feature type="region of interest" description="Disordered" evidence="10">
    <location>
        <begin position="89"/>
        <end position="188"/>
    </location>
</feature>
<comment type="function">
    <text evidence="1">May play a role in vesicular transport from endoplasmic reticulum to Golgi.</text>
</comment>
<evidence type="ECO:0000313" key="11">
    <source>
        <dbReference type="Ensembl" id="ENSCMUP00000029017.1"/>
    </source>
</evidence>
<dbReference type="InterPro" id="IPR016696">
    <property type="entry name" value="TRAPP-I_su5"/>
</dbReference>
<reference evidence="12" key="1">
    <citation type="submission" date="2019-10" db="EMBL/GenBank/DDBJ databases">
        <title>Corvus moneduloides (New Caledonian crow) genome, bCorMon1, primary haplotype.</title>
        <authorList>
            <person name="Rutz C."/>
            <person name="Fungtammasan C."/>
            <person name="Mountcastle J."/>
            <person name="Formenti G."/>
            <person name="Chow W."/>
            <person name="Howe K."/>
            <person name="Steele M.P."/>
            <person name="Fernandes J."/>
            <person name="Gilbert M.T.P."/>
            <person name="Fedrigo O."/>
            <person name="Jarvis E.D."/>
            <person name="Gemmell N."/>
        </authorList>
    </citation>
    <scope>NUCLEOTIDE SEQUENCE [LARGE SCALE GENOMIC DNA]</scope>
</reference>
<dbReference type="GO" id="GO:1990072">
    <property type="term" value="C:TRAPPIII protein complex"/>
    <property type="evidence" value="ECO:0007669"/>
    <property type="project" value="TreeGrafter"/>
</dbReference>
<dbReference type="GO" id="GO:0005783">
    <property type="term" value="C:endoplasmic reticulum"/>
    <property type="evidence" value="ECO:0007669"/>
    <property type="project" value="UniProtKB-SubCell"/>
</dbReference>
<evidence type="ECO:0000256" key="6">
    <source>
        <dbReference type="ARBA" id="ARBA00022824"/>
    </source>
</evidence>
<proteinExistence type="inferred from homology"/>
<dbReference type="CDD" id="cd14943">
    <property type="entry name" value="TRAPPC5_Trs31"/>
    <property type="match status" value="1"/>
</dbReference>
<dbReference type="InterPro" id="IPR007194">
    <property type="entry name" value="TRAPP_component"/>
</dbReference>
<dbReference type="PANTHER" id="PTHR20902:SF0">
    <property type="entry name" value="TRAFFICKING PROTEIN PARTICLE COMPLEX SUBUNIT 5"/>
    <property type="match status" value="1"/>
</dbReference>
<evidence type="ECO:0000256" key="2">
    <source>
        <dbReference type="ARBA" id="ARBA00004222"/>
    </source>
</evidence>
<protein>
    <recommendedName>
        <fullName evidence="9">Trafficking protein particle complex subunit 5</fullName>
    </recommendedName>
</protein>
<evidence type="ECO:0000256" key="3">
    <source>
        <dbReference type="ARBA" id="ARBA00004240"/>
    </source>
</evidence>
<dbReference type="GO" id="GO:1990071">
    <property type="term" value="C:TRAPPII protein complex"/>
    <property type="evidence" value="ECO:0007669"/>
    <property type="project" value="TreeGrafter"/>
</dbReference>
<evidence type="ECO:0000256" key="7">
    <source>
        <dbReference type="ARBA" id="ARBA00022892"/>
    </source>
</evidence>
<evidence type="ECO:0000256" key="1">
    <source>
        <dbReference type="ARBA" id="ARBA00002910"/>
    </source>
</evidence>
<evidence type="ECO:0000256" key="4">
    <source>
        <dbReference type="ARBA" id="ARBA00006218"/>
    </source>
</evidence>
<dbReference type="InterPro" id="IPR024096">
    <property type="entry name" value="NO_sig/Golgi_transp_ligand-bd"/>
</dbReference>
<dbReference type="SUPFAM" id="SSF111126">
    <property type="entry name" value="Ligand-binding domain in the NO signalling and Golgi transport"/>
    <property type="match status" value="1"/>
</dbReference>
<dbReference type="Proteomes" id="UP000694553">
    <property type="component" value="Unassembled WGS sequence"/>
</dbReference>
<keyword evidence="5" id="KW-0813">Transport</keyword>